<dbReference type="PANTHER" id="PTHR19211:SF117">
    <property type="entry name" value="ATP-BINDING CASSETTE SUB-FAMILY F MEMBER 3"/>
    <property type="match status" value="1"/>
</dbReference>
<evidence type="ECO:0000313" key="2">
    <source>
        <dbReference type="EMBL" id="KAG5461651.1"/>
    </source>
</evidence>
<protein>
    <submittedName>
        <fullName evidence="2">Uncharacterized protein</fullName>
    </submittedName>
</protein>
<organism evidence="2 3">
    <name type="scientific">Olpidium bornovanus</name>
    <dbReference type="NCBI Taxonomy" id="278681"/>
    <lineage>
        <taxon>Eukaryota</taxon>
        <taxon>Fungi</taxon>
        <taxon>Fungi incertae sedis</taxon>
        <taxon>Olpidiomycota</taxon>
        <taxon>Olpidiomycotina</taxon>
        <taxon>Olpidiomycetes</taxon>
        <taxon>Olpidiales</taxon>
        <taxon>Olpidiaceae</taxon>
        <taxon>Olpidium</taxon>
    </lineage>
</organism>
<name>A0A8H7ZYA2_9FUNG</name>
<sequence length="101" mass="11161">MAGDDTPALQAVLSADAWREHLLGEERKLTEQIAEDARRVAEGGKQDDSGLQERLNEIYSRLQEIESDKAEARASAILSGLGFRPESQKNATKTFSGGWRM</sequence>
<gene>
    <name evidence="2" type="ORF">BJ554DRAFT_6116</name>
</gene>
<accession>A0A8H7ZYA2</accession>
<dbReference type="EMBL" id="JAEFCI010003335">
    <property type="protein sequence ID" value="KAG5461651.1"/>
    <property type="molecule type" value="Genomic_DNA"/>
</dbReference>
<reference evidence="2 3" key="1">
    <citation type="journal article" name="Sci. Rep.">
        <title>Genome-scale phylogenetic analyses confirm Olpidium as the closest living zoosporic fungus to the non-flagellated, terrestrial fungi.</title>
        <authorList>
            <person name="Chang Y."/>
            <person name="Rochon D."/>
            <person name="Sekimoto S."/>
            <person name="Wang Y."/>
            <person name="Chovatia M."/>
            <person name="Sandor L."/>
            <person name="Salamov A."/>
            <person name="Grigoriev I.V."/>
            <person name="Stajich J.E."/>
            <person name="Spatafora J.W."/>
        </authorList>
    </citation>
    <scope>NUCLEOTIDE SEQUENCE [LARGE SCALE GENOMIC DNA]</scope>
    <source>
        <strain evidence="2">S191</strain>
    </source>
</reference>
<comment type="caution">
    <text evidence="2">The sequence shown here is derived from an EMBL/GenBank/DDBJ whole genome shotgun (WGS) entry which is preliminary data.</text>
</comment>
<dbReference type="PANTHER" id="PTHR19211">
    <property type="entry name" value="ATP-BINDING TRANSPORT PROTEIN-RELATED"/>
    <property type="match status" value="1"/>
</dbReference>
<dbReference type="OrthoDB" id="2110130at2759"/>
<proteinExistence type="predicted"/>
<dbReference type="AlphaFoldDB" id="A0A8H7ZYA2"/>
<evidence type="ECO:0000313" key="3">
    <source>
        <dbReference type="Proteomes" id="UP000673691"/>
    </source>
</evidence>
<keyword evidence="1" id="KW-0677">Repeat</keyword>
<evidence type="ECO:0000256" key="1">
    <source>
        <dbReference type="ARBA" id="ARBA00022737"/>
    </source>
</evidence>
<feature type="non-terminal residue" evidence="2">
    <location>
        <position position="101"/>
    </location>
</feature>
<keyword evidence="3" id="KW-1185">Reference proteome</keyword>
<dbReference type="InterPro" id="IPR050611">
    <property type="entry name" value="ABCF"/>
</dbReference>
<dbReference type="GO" id="GO:0005524">
    <property type="term" value="F:ATP binding"/>
    <property type="evidence" value="ECO:0007669"/>
    <property type="project" value="TreeGrafter"/>
</dbReference>
<dbReference type="Proteomes" id="UP000673691">
    <property type="component" value="Unassembled WGS sequence"/>
</dbReference>